<dbReference type="Gene3D" id="3.60.15.10">
    <property type="entry name" value="Ribonuclease Z/Hydroxyacylglutathione hydrolase-like"/>
    <property type="match status" value="1"/>
</dbReference>
<dbReference type="InterPro" id="IPR036866">
    <property type="entry name" value="RibonucZ/Hydroxyglut_hydro"/>
</dbReference>
<dbReference type="InterPro" id="IPR001279">
    <property type="entry name" value="Metallo-B-lactamas"/>
</dbReference>
<accession>A0ABN0UBR1</accession>
<dbReference type="Proteomes" id="UP001500416">
    <property type="component" value="Unassembled WGS sequence"/>
</dbReference>
<dbReference type="RefSeq" id="WP_343936389.1">
    <property type="nucleotide sequence ID" value="NZ_BAAABU010000013.1"/>
</dbReference>
<evidence type="ECO:0000259" key="1">
    <source>
        <dbReference type="Pfam" id="PF00753"/>
    </source>
</evidence>
<gene>
    <name evidence="2" type="ORF">GCM10010492_50870</name>
</gene>
<dbReference type="SUPFAM" id="SSF56281">
    <property type="entry name" value="Metallo-hydrolase/oxidoreductase"/>
    <property type="match status" value="1"/>
</dbReference>
<evidence type="ECO:0000313" key="3">
    <source>
        <dbReference type="Proteomes" id="UP001500416"/>
    </source>
</evidence>
<dbReference type="Pfam" id="PF00753">
    <property type="entry name" value="Lactamase_B"/>
    <property type="match status" value="1"/>
</dbReference>
<evidence type="ECO:0000313" key="2">
    <source>
        <dbReference type="EMBL" id="GAA0245325.1"/>
    </source>
</evidence>
<reference evidence="2 3" key="1">
    <citation type="journal article" date="2019" name="Int. J. Syst. Evol. Microbiol.">
        <title>The Global Catalogue of Microorganisms (GCM) 10K type strain sequencing project: providing services to taxonomists for standard genome sequencing and annotation.</title>
        <authorList>
            <consortium name="The Broad Institute Genomics Platform"/>
            <consortium name="The Broad Institute Genome Sequencing Center for Infectious Disease"/>
            <person name="Wu L."/>
            <person name="Ma J."/>
        </authorList>
    </citation>
    <scope>NUCLEOTIDE SEQUENCE [LARGE SCALE GENOMIC DNA]</scope>
    <source>
        <strain evidence="2 3">JCM 3380</strain>
    </source>
</reference>
<comment type="caution">
    <text evidence="2">The sequence shown here is derived from an EMBL/GenBank/DDBJ whole genome shotgun (WGS) entry which is preliminary data.</text>
</comment>
<name>A0ABN0UBR1_9PSEU</name>
<protein>
    <recommendedName>
        <fullName evidence="1">Metallo-beta-lactamase domain-containing protein</fullName>
    </recommendedName>
</protein>
<feature type="domain" description="Metallo-beta-lactamase" evidence="1">
    <location>
        <begin position="24"/>
        <end position="72"/>
    </location>
</feature>
<dbReference type="EMBL" id="BAAABU010000013">
    <property type="protein sequence ID" value="GAA0245325.1"/>
    <property type="molecule type" value="Genomic_DNA"/>
</dbReference>
<organism evidence="2 3">
    <name type="scientific">Saccharothrix mutabilis subsp. mutabilis</name>
    <dbReference type="NCBI Taxonomy" id="66855"/>
    <lineage>
        <taxon>Bacteria</taxon>
        <taxon>Bacillati</taxon>
        <taxon>Actinomycetota</taxon>
        <taxon>Actinomycetes</taxon>
        <taxon>Pseudonocardiales</taxon>
        <taxon>Pseudonocardiaceae</taxon>
        <taxon>Saccharothrix</taxon>
    </lineage>
</organism>
<sequence>MTDLREVAPGVRAWVQADGTWHAGGEVVLIDTCATRRRTQAFLDAVSAASGGAPIKAALNTHLHGDHVYGTRWSSCPATGR</sequence>
<keyword evidence="3" id="KW-1185">Reference proteome</keyword>
<proteinExistence type="predicted"/>